<dbReference type="Gene3D" id="3.40.710.10">
    <property type="entry name" value="DD-peptidase/beta-lactamase superfamily"/>
    <property type="match status" value="1"/>
</dbReference>
<dbReference type="InterPro" id="IPR012338">
    <property type="entry name" value="Beta-lactam/transpept-like"/>
</dbReference>
<proteinExistence type="predicted"/>
<organism evidence="1 2">
    <name type="scientific">Ephemerocybe angulata</name>
    <dbReference type="NCBI Taxonomy" id="980116"/>
    <lineage>
        <taxon>Eukaryota</taxon>
        <taxon>Fungi</taxon>
        <taxon>Dikarya</taxon>
        <taxon>Basidiomycota</taxon>
        <taxon>Agaricomycotina</taxon>
        <taxon>Agaricomycetes</taxon>
        <taxon>Agaricomycetidae</taxon>
        <taxon>Agaricales</taxon>
        <taxon>Agaricineae</taxon>
        <taxon>Psathyrellaceae</taxon>
        <taxon>Ephemerocybe</taxon>
    </lineage>
</organism>
<accession>A0A8H6HJ90</accession>
<dbReference type="OrthoDB" id="428260at2759"/>
<dbReference type="Proteomes" id="UP000521943">
    <property type="component" value="Unassembled WGS sequence"/>
</dbReference>
<dbReference type="AlphaFoldDB" id="A0A8H6HJ90"/>
<comment type="caution">
    <text evidence="1">The sequence shown here is derived from an EMBL/GenBank/DDBJ whole genome shotgun (WGS) entry which is preliminary data.</text>
</comment>
<name>A0A8H6HJ90_9AGAR</name>
<evidence type="ECO:0000313" key="2">
    <source>
        <dbReference type="Proteomes" id="UP000521943"/>
    </source>
</evidence>
<sequence length="164" mass="18393">MARFLDSDQPLFYFVSRHIDTYSSTDEENIFNPIGIQTTLKLNPDLRKKRLQMSYLEADISRWQGQTRLAHGYHDSEEVGGAGAYSTLTGYFTMLRHLNLMSIEAGKEVANPILKQETVKMLFTPQLTPEGATPTVDFAKLLEPDFPSRTSTTVLESVSTPSTA</sequence>
<dbReference type="SUPFAM" id="SSF56601">
    <property type="entry name" value="beta-lactamase/transpeptidase-like"/>
    <property type="match status" value="1"/>
</dbReference>
<reference evidence="1 2" key="1">
    <citation type="submission" date="2020-07" db="EMBL/GenBank/DDBJ databases">
        <title>Comparative genomics of pyrophilous fungi reveals a link between fire events and developmental genes.</title>
        <authorList>
            <consortium name="DOE Joint Genome Institute"/>
            <person name="Steindorff A.S."/>
            <person name="Carver A."/>
            <person name="Calhoun S."/>
            <person name="Stillman K."/>
            <person name="Liu H."/>
            <person name="Lipzen A."/>
            <person name="Pangilinan J."/>
            <person name="Labutti K."/>
            <person name="Bruns T.D."/>
            <person name="Grigoriev I.V."/>
        </authorList>
    </citation>
    <scope>NUCLEOTIDE SEQUENCE [LARGE SCALE GENOMIC DNA]</scope>
    <source>
        <strain evidence="1 2">CBS 144469</strain>
    </source>
</reference>
<keyword evidence="2" id="KW-1185">Reference proteome</keyword>
<dbReference type="EMBL" id="JACGCI010000075">
    <property type="protein sequence ID" value="KAF6748050.1"/>
    <property type="molecule type" value="Genomic_DNA"/>
</dbReference>
<protein>
    <submittedName>
        <fullName evidence="1">Uncharacterized protein</fullName>
    </submittedName>
</protein>
<evidence type="ECO:0000313" key="1">
    <source>
        <dbReference type="EMBL" id="KAF6748050.1"/>
    </source>
</evidence>
<gene>
    <name evidence="1" type="ORF">DFP72DRAFT_1074716</name>
</gene>